<evidence type="ECO:0000313" key="3">
    <source>
        <dbReference type="Proteomes" id="UP000823485"/>
    </source>
</evidence>
<proteinExistence type="predicted"/>
<sequence>MTKEKKWRRIYLFIMIFVYGIYTPVTVIEWVAGDGKFPLTVIIACLAIPFIRKNHLMKLRE</sequence>
<comment type="caution">
    <text evidence="2">The sequence shown here is derived from an EMBL/GenBank/DDBJ whole genome shotgun (WGS) entry which is preliminary data.</text>
</comment>
<evidence type="ECO:0000256" key="1">
    <source>
        <dbReference type="SAM" id="Phobius"/>
    </source>
</evidence>
<protein>
    <submittedName>
        <fullName evidence="2">Uncharacterized protein</fullName>
    </submittedName>
</protein>
<name>A0ABS2R8H2_9BACI</name>
<dbReference type="Proteomes" id="UP000823485">
    <property type="component" value="Unassembled WGS sequence"/>
</dbReference>
<keyword evidence="1" id="KW-1133">Transmembrane helix</keyword>
<gene>
    <name evidence="2" type="ORF">JOC94_002953</name>
</gene>
<feature type="transmembrane region" description="Helical" evidence="1">
    <location>
        <begin position="12"/>
        <end position="31"/>
    </location>
</feature>
<dbReference type="EMBL" id="JAFBFH010000020">
    <property type="protein sequence ID" value="MBM7715942.1"/>
    <property type="molecule type" value="Genomic_DNA"/>
</dbReference>
<keyword evidence="3" id="KW-1185">Reference proteome</keyword>
<accession>A0ABS2R8H2</accession>
<keyword evidence="1" id="KW-0472">Membrane</keyword>
<evidence type="ECO:0000313" key="2">
    <source>
        <dbReference type="EMBL" id="MBM7715942.1"/>
    </source>
</evidence>
<feature type="transmembrane region" description="Helical" evidence="1">
    <location>
        <begin position="37"/>
        <end position="52"/>
    </location>
</feature>
<reference evidence="2 3" key="1">
    <citation type="submission" date="2021-01" db="EMBL/GenBank/DDBJ databases">
        <title>Genomic Encyclopedia of Type Strains, Phase IV (KMG-IV): sequencing the most valuable type-strain genomes for metagenomic binning, comparative biology and taxonomic classification.</title>
        <authorList>
            <person name="Goeker M."/>
        </authorList>
    </citation>
    <scope>NUCLEOTIDE SEQUENCE [LARGE SCALE GENOMIC DNA]</scope>
    <source>
        <strain evidence="2 3">DSM 105453</strain>
    </source>
</reference>
<keyword evidence="1" id="KW-0812">Transmembrane</keyword>
<organism evidence="2 3">
    <name type="scientific">Siminovitchia thermophila</name>
    <dbReference type="NCBI Taxonomy" id="1245522"/>
    <lineage>
        <taxon>Bacteria</taxon>
        <taxon>Bacillati</taxon>
        <taxon>Bacillota</taxon>
        <taxon>Bacilli</taxon>
        <taxon>Bacillales</taxon>
        <taxon>Bacillaceae</taxon>
        <taxon>Siminovitchia</taxon>
    </lineage>
</organism>